<name>B6DTI0_BODSA</name>
<evidence type="ECO:0000256" key="1">
    <source>
        <dbReference type="SAM" id="Coils"/>
    </source>
</evidence>
<dbReference type="VEuPathDB" id="TriTrypDB:BSAL_40445"/>
<dbReference type="EMBL" id="FJ168554">
    <property type="protein sequence ID" value="ACI16018.1"/>
    <property type="molecule type" value="Genomic_DNA"/>
</dbReference>
<evidence type="ECO:0000313" key="3">
    <source>
        <dbReference type="EMBL" id="ACI16018.1"/>
    </source>
</evidence>
<feature type="coiled-coil region" evidence="1">
    <location>
        <begin position="212"/>
        <end position="239"/>
    </location>
</feature>
<accession>B6DTI0</accession>
<sequence length="328" mass="35477">MNVLEQVLVERQRRVAPRPRATTIASAPREKQPTTTRMAAAGLPSRGGGGGAPTHQRSSYDEVTSLPTPAAAAAAAAAAVHHHAPLIDFYDPPTTNADHHHSLHDGMQSLSVSSVTREDIELLHSENDAMELFLLRHGSDGAAAAAPMAGLNETTVGGCEQSRQQLDEELHCVVARLEALLLHNQQCQRINTAADKTPLRQLSRQAQLCAVADNVKANNDALMQECTLLEAELDRYTIQSSSSERRRGVPWVVAHSMLPQVPPARAGVPLVVAAAWSRFTTDTKRFLDIATMQAHQARHIDDAVTGVQDGLRSQLDMILGHLRSAQLL</sequence>
<keyword evidence="1" id="KW-0175">Coiled coil</keyword>
<organism evidence="3">
    <name type="scientific">Bodo saltans</name>
    <name type="common">Flagellated protozoan</name>
    <dbReference type="NCBI Taxonomy" id="75058"/>
    <lineage>
        <taxon>Eukaryota</taxon>
        <taxon>Discoba</taxon>
        <taxon>Euglenozoa</taxon>
        <taxon>Kinetoplastea</taxon>
        <taxon>Metakinetoplastina</taxon>
        <taxon>Eubodonida</taxon>
        <taxon>Bodonidae</taxon>
        <taxon>Bodo</taxon>
    </lineage>
</organism>
<protein>
    <submittedName>
        <fullName evidence="3">Uncharacterized protein</fullName>
    </submittedName>
</protein>
<proteinExistence type="predicted"/>
<evidence type="ECO:0000256" key="2">
    <source>
        <dbReference type="SAM" id="MobiDB-lite"/>
    </source>
</evidence>
<feature type="region of interest" description="Disordered" evidence="2">
    <location>
        <begin position="14"/>
        <end position="60"/>
    </location>
</feature>
<dbReference type="AlphaFoldDB" id="B6DTI0"/>
<reference evidence="3" key="1">
    <citation type="submission" date="2008-08" db="EMBL/GenBank/DDBJ databases">
        <title>Insights into the genome sequence of a free-living kinetoplastid: Bodo saltans (Kinetoplastida: Euglenozoa).</title>
        <authorList>
            <person name="Jackson A.P."/>
            <person name="Quail M.A."/>
            <person name="Berriman M."/>
        </authorList>
    </citation>
    <scope>NUCLEOTIDE SEQUENCE</scope>
    <source>
        <strain evidence="3">Lake Konstanz</strain>
    </source>
</reference>